<proteinExistence type="predicted"/>
<name>A6JEI5_RAT</name>
<dbReference type="EMBL" id="CH473982">
    <property type="protein sequence ID" value="EDL81729.1"/>
    <property type="molecule type" value="Genomic_DNA"/>
</dbReference>
<organism evidence="1 2">
    <name type="scientific">Rattus norvegicus</name>
    <name type="common">Rat</name>
    <dbReference type="NCBI Taxonomy" id="10116"/>
    <lineage>
        <taxon>Eukaryota</taxon>
        <taxon>Metazoa</taxon>
        <taxon>Chordata</taxon>
        <taxon>Craniata</taxon>
        <taxon>Vertebrata</taxon>
        <taxon>Euteleostomi</taxon>
        <taxon>Mammalia</taxon>
        <taxon>Eutheria</taxon>
        <taxon>Euarchontoglires</taxon>
        <taxon>Glires</taxon>
        <taxon>Rodentia</taxon>
        <taxon>Myomorpha</taxon>
        <taxon>Muroidea</taxon>
        <taxon>Muridae</taxon>
        <taxon>Murinae</taxon>
        <taxon>Rattus</taxon>
    </lineage>
</organism>
<accession>A6JEI5</accession>
<protein>
    <submittedName>
        <fullName evidence="1">Similar to KIAA2010 protein (Predicted), isoform CRA_a</fullName>
    </submittedName>
</protein>
<sequence length="44" mass="5211">MCIQKQYYFVTKYFILKFASAAVLRFQGNRVEFKTSTVLLNLET</sequence>
<evidence type="ECO:0000313" key="1">
    <source>
        <dbReference type="EMBL" id="EDL81729.1"/>
    </source>
</evidence>
<gene>
    <name evidence="1" type="primary">RGD1309059_predicted</name>
    <name evidence="1" type="ORF">rCG_20759</name>
</gene>
<evidence type="ECO:0000313" key="2">
    <source>
        <dbReference type="Proteomes" id="UP000234681"/>
    </source>
</evidence>
<dbReference type="Proteomes" id="UP000234681">
    <property type="component" value="Chromosome 6"/>
</dbReference>
<reference evidence="2" key="1">
    <citation type="submission" date="2005-09" db="EMBL/GenBank/DDBJ databases">
        <authorList>
            <person name="Mural R.J."/>
            <person name="Li P.W."/>
            <person name="Adams M.D."/>
            <person name="Amanatides P.G."/>
            <person name="Baden-Tillson H."/>
            <person name="Barnstead M."/>
            <person name="Chin S.H."/>
            <person name="Dew I."/>
            <person name="Evans C.A."/>
            <person name="Ferriera S."/>
            <person name="Flanigan M."/>
            <person name="Fosler C."/>
            <person name="Glodek A."/>
            <person name="Gu Z."/>
            <person name="Holt R.A."/>
            <person name="Jennings D."/>
            <person name="Kraft C.L."/>
            <person name="Lu F."/>
            <person name="Nguyen T."/>
            <person name="Nusskern D.R."/>
            <person name="Pfannkoch C.M."/>
            <person name="Sitter C."/>
            <person name="Sutton G.G."/>
            <person name="Venter J.C."/>
            <person name="Wang Z."/>
            <person name="Woodage T."/>
            <person name="Zheng X.H."/>
            <person name="Zhong F."/>
        </authorList>
    </citation>
    <scope>NUCLEOTIDE SEQUENCE [LARGE SCALE GENOMIC DNA]</scope>
    <source>
        <strain>BN</strain>
        <strain evidence="2">Sprague-Dawley</strain>
    </source>
</reference>
<dbReference type="AlphaFoldDB" id="A6JEI5"/>